<protein>
    <submittedName>
        <fullName evidence="1">Uncharacterized protein</fullName>
    </submittedName>
</protein>
<reference evidence="1" key="1">
    <citation type="submission" date="2023-09" db="UniProtKB">
        <authorList>
            <consortium name="Ensembl"/>
        </authorList>
    </citation>
    <scope>IDENTIFICATION</scope>
</reference>
<proteinExistence type="predicted"/>
<sequence>MARRRLREQLRAHPVQGGCCRVVSLPGAVALKASRRPLRTSLPERVFAKGLFLGKIEQVRRARRPFSLAPVSRP</sequence>
<name>A0A8C0XAB1_CASCN</name>
<dbReference type="Ensembl" id="ENSCCNT00000029638.1">
    <property type="protein sequence ID" value="ENSCCNP00000023175.1"/>
    <property type="gene ID" value="ENSCCNG00000022795.1"/>
</dbReference>
<organism evidence="1">
    <name type="scientific">Castor canadensis</name>
    <name type="common">American beaver</name>
    <dbReference type="NCBI Taxonomy" id="51338"/>
    <lineage>
        <taxon>Eukaryota</taxon>
        <taxon>Metazoa</taxon>
        <taxon>Chordata</taxon>
        <taxon>Craniata</taxon>
        <taxon>Vertebrata</taxon>
        <taxon>Euteleostomi</taxon>
        <taxon>Mammalia</taxon>
        <taxon>Eutheria</taxon>
        <taxon>Euarchontoglires</taxon>
        <taxon>Glires</taxon>
        <taxon>Rodentia</taxon>
        <taxon>Castorimorpha</taxon>
        <taxon>Castoridae</taxon>
        <taxon>Castor</taxon>
    </lineage>
</organism>
<accession>A0A8C0XAB1</accession>
<evidence type="ECO:0000313" key="1">
    <source>
        <dbReference type="Ensembl" id="ENSCCNP00000023175.1"/>
    </source>
</evidence>
<dbReference type="AlphaFoldDB" id="A0A8C0XAB1"/>